<dbReference type="Proteomes" id="UP001321749">
    <property type="component" value="Unassembled WGS sequence"/>
</dbReference>
<dbReference type="AlphaFoldDB" id="A0AAV9HYN1"/>
<dbReference type="SUPFAM" id="SSF51735">
    <property type="entry name" value="NAD(P)-binding Rossmann-fold domains"/>
    <property type="match status" value="1"/>
</dbReference>
<sequence length="210" mass="23657">MAKNVYGATKEAAEDLCWLVAKENPEMDVVVLRTSRFFPEGDDAEVLELEDDENLKVLELAYRRVDVADVVGACVCAMRRRENRGGEGGAAVVKSGGGGNWGRYVISAPTIFKREEDLEELGGGNAQEVFARRVEGCREIFERKGWAWLKRLDRVYDSSRAVEELGWKPEYTFERAVEKVRAGEEWRSELTLRVGKLGYHAVSTGVYTTR</sequence>
<evidence type="ECO:0000313" key="2">
    <source>
        <dbReference type="Proteomes" id="UP001321749"/>
    </source>
</evidence>
<dbReference type="InterPro" id="IPR036291">
    <property type="entry name" value="NAD(P)-bd_dom_sf"/>
</dbReference>
<reference evidence="1" key="1">
    <citation type="journal article" date="2023" name="Mol. Phylogenet. Evol.">
        <title>Genome-scale phylogeny and comparative genomics of the fungal order Sordariales.</title>
        <authorList>
            <person name="Hensen N."/>
            <person name="Bonometti L."/>
            <person name="Westerberg I."/>
            <person name="Brannstrom I.O."/>
            <person name="Guillou S."/>
            <person name="Cros-Aarteil S."/>
            <person name="Calhoun S."/>
            <person name="Haridas S."/>
            <person name="Kuo A."/>
            <person name="Mondo S."/>
            <person name="Pangilinan J."/>
            <person name="Riley R."/>
            <person name="LaButti K."/>
            <person name="Andreopoulos B."/>
            <person name="Lipzen A."/>
            <person name="Chen C."/>
            <person name="Yan M."/>
            <person name="Daum C."/>
            <person name="Ng V."/>
            <person name="Clum A."/>
            <person name="Steindorff A."/>
            <person name="Ohm R.A."/>
            <person name="Martin F."/>
            <person name="Silar P."/>
            <person name="Natvig D.O."/>
            <person name="Lalanne C."/>
            <person name="Gautier V."/>
            <person name="Ament-Velasquez S.L."/>
            <person name="Kruys A."/>
            <person name="Hutchinson M.I."/>
            <person name="Powell A.J."/>
            <person name="Barry K."/>
            <person name="Miller A.N."/>
            <person name="Grigoriev I.V."/>
            <person name="Debuchy R."/>
            <person name="Gladieux P."/>
            <person name="Hiltunen Thoren M."/>
            <person name="Johannesson H."/>
        </authorList>
    </citation>
    <scope>NUCLEOTIDE SEQUENCE</scope>
    <source>
        <strain evidence="1">PSN324</strain>
    </source>
</reference>
<protein>
    <recommendedName>
        <fullName evidence="3">NAD-dependent epimerase/dehydratase domain-containing protein</fullName>
    </recommendedName>
</protein>
<evidence type="ECO:0008006" key="3">
    <source>
        <dbReference type="Google" id="ProtNLM"/>
    </source>
</evidence>
<gene>
    <name evidence="1" type="ORF">QBC42DRAFT_261271</name>
</gene>
<reference evidence="1" key="2">
    <citation type="submission" date="2023-06" db="EMBL/GenBank/DDBJ databases">
        <authorList>
            <consortium name="Lawrence Berkeley National Laboratory"/>
            <person name="Mondo S.J."/>
            <person name="Hensen N."/>
            <person name="Bonometti L."/>
            <person name="Westerberg I."/>
            <person name="Brannstrom I.O."/>
            <person name="Guillou S."/>
            <person name="Cros-Aarteil S."/>
            <person name="Calhoun S."/>
            <person name="Haridas S."/>
            <person name="Kuo A."/>
            <person name="Pangilinan J."/>
            <person name="Riley R."/>
            <person name="Labutti K."/>
            <person name="Andreopoulos B."/>
            <person name="Lipzen A."/>
            <person name="Chen C."/>
            <person name="Yanf M."/>
            <person name="Daum C."/>
            <person name="Ng V."/>
            <person name="Clum A."/>
            <person name="Steindorff A."/>
            <person name="Ohm R."/>
            <person name="Martin F."/>
            <person name="Silar P."/>
            <person name="Natvig D."/>
            <person name="Lalanne C."/>
            <person name="Gautier V."/>
            <person name="Ament-Velasquez S.L."/>
            <person name="Kruys A."/>
            <person name="Hutchinson M.I."/>
            <person name="Powell A.J."/>
            <person name="Barry K."/>
            <person name="Miller A.N."/>
            <person name="Grigoriev I.V."/>
            <person name="Debuchy R."/>
            <person name="Gladieux P."/>
            <person name="Thoren M.H."/>
            <person name="Johannesson H."/>
        </authorList>
    </citation>
    <scope>NUCLEOTIDE SEQUENCE</scope>
    <source>
        <strain evidence="1">PSN324</strain>
    </source>
</reference>
<keyword evidence="2" id="KW-1185">Reference proteome</keyword>
<name>A0AAV9HYN1_9PEZI</name>
<accession>A0AAV9HYN1</accession>
<evidence type="ECO:0000313" key="1">
    <source>
        <dbReference type="EMBL" id="KAK4465458.1"/>
    </source>
</evidence>
<dbReference type="Gene3D" id="3.40.50.720">
    <property type="entry name" value="NAD(P)-binding Rossmann-like Domain"/>
    <property type="match status" value="1"/>
</dbReference>
<organism evidence="1 2">
    <name type="scientific">Cladorrhinum samala</name>
    <dbReference type="NCBI Taxonomy" id="585594"/>
    <lineage>
        <taxon>Eukaryota</taxon>
        <taxon>Fungi</taxon>
        <taxon>Dikarya</taxon>
        <taxon>Ascomycota</taxon>
        <taxon>Pezizomycotina</taxon>
        <taxon>Sordariomycetes</taxon>
        <taxon>Sordariomycetidae</taxon>
        <taxon>Sordariales</taxon>
        <taxon>Podosporaceae</taxon>
        <taxon>Cladorrhinum</taxon>
    </lineage>
</organism>
<comment type="caution">
    <text evidence="1">The sequence shown here is derived from an EMBL/GenBank/DDBJ whole genome shotgun (WGS) entry which is preliminary data.</text>
</comment>
<proteinExistence type="predicted"/>
<dbReference type="EMBL" id="MU864939">
    <property type="protein sequence ID" value="KAK4465458.1"/>
    <property type="molecule type" value="Genomic_DNA"/>
</dbReference>